<evidence type="ECO:0000313" key="4">
    <source>
        <dbReference type="Proteomes" id="UP000262712"/>
    </source>
</evidence>
<reference evidence="1 4" key="2">
    <citation type="submission" date="2018-08" db="EMBL/GenBank/DDBJ databases">
        <title>Complete genome of the Arcobacter molluscorum type strain LMG 25693.</title>
        <authorList>
            <person name="Miller W.G."/>
            <person name="Yee E."/>
            <person name="Bono J.L."/>
        </authorList>
    </citation>
    <scope>NUCLEOTIDE SEQUENCE [LARGE SCALE GENOMIC DNA]</scope>
    <source>
        <strain evidence="1 4">CECT 7696</strain>
    </source>
</reference>
<evidence type="ECO:0000313" key="2">
    <source>
        <dbReference type="EMBL" id="PHO17240.1"/>
    </source>
</evidence>
<dbReference type="SUPFAM" id="SSF54523">
    <property type="entry name" value="Pili subunits"/>
    <property type="match status" value="1"/>
</dbReference>
<keyword evidence="3" id="KW-1185">Reference proteome</keyword>
<dbReference type="Gene3D" id="3.30.700.10">
    <property type="entry name" value="Glycoprotein, Type 4 Pilin"/>
    <property type="match status" value="1"/>
</dbReference>
<name>A0A2G1DFL1_9BACT</name>
<evidence type="ECO:0000313" key="1">
    <source>
        <dbReference type="EMBL" id="AXX91764.1"/>
    </source>
</evidence>
<proteinExistence type="predicted"/>
<dbReference type="KEGG" id="amol:AMOL_0768"/>
<organism evidence="2 3">
    <name type="scientific">Malaciobacter molluscorum LMG 25693</name>
    <dbReference type="NCBI Taxonomy" id="870501"/>
    <lineage>
        <taxon>Bacteria</taxon>
        <taxon>Pseudomonadati</taxon>
        <taxon>Campylobacterota</taxon>
        <taxon>Epsilonproteobacteria</taxon>
        <taxon>Campylobacterales</taxon>
        <taxon>Arcobacteraceae</taxon>
        <taxon>Malaciobacter</taxon>
    </lineage>
</organism>
<sequence length="131" mass="14785">MKQAFSLLELVFVLVILALIGSYAIPKFMNTKDAAIITTVKRDITTILNSIQSQYLLDGKIEDISDTIKINSSNWFFENNSIIYKSNNSNCITIRIDRASQKLKLNINETNDTICSKLKQSGIENSSIDLY</sequence>
<reference evidence="2 3" key="1">
    <citation type="submission" date="2017-09" db="EMBL/GenBank/DDBJ databases">
        <title>Arcobacter canalis sp. nov., a new species isolated from a water canal contaminated with urban sewage.</title>
        <authorList>
            <person name="Perez-Cataluna A."/>
            <person name="Salas-Masso N."/>
            <person name="Figueras M.J."/>
        </authorList>
    </citation>
    <scope>NUCLEOTIDE SEQUENCE [LARGE SCALE GENOMIC DNA]</scope>
    <source>
        <strain evidence="2 3">F98-3</strain>
    </source>
</reference>
<dbReference type="AlphaFoldDB" id="A0A2G1DFL1"/>
<dbReference type="InterPro" id="IPR045584">
    <property type="entry name" value="Pilin-like"/>
</dbReference>
<dbReference type="NCBIfam" id="TIGR02532">
    <property type="entry name" value="IV_pilin_GFxxxE"/>
    <property type="match status" value="1"/>
</dbReference>
<gene>
    <name evidence="1" type="ORF">AMOL_0768</name>
    <name evidence="2" type="ORF">CPU12_11610</name>
</gene>
<dbReference type="EMBL" id="CP032098">
    <property type="protein sequence ID" value="AXX91764.1"/>
    <property type="molecule type" value="Genomic_DNA"/>
</dbReference>
<dbReference type="EMBL" id="NXFY01000021">
    <property type="protein sequence ID" value="PHO17240.1"/>
    <property type="molecule type" value="Genomic_DNA"/>
</dbReference>
<dbReference type="Proteomes" id="UP000221222">
    <property type="component" value="Unassembled WGS sequence"/>
</dbReference>
<dbReference type="Proteomes" id="UP000262712">
    <property type="component" value="Chromosome"/>
</dbReference>
<dbReference type="RefSeq" id="WP_099343289.1">
    <property type="nucleotide sequence ID" value="NZ_CP032098.1"/>
</dbReference>
<accession>A0A2G1DFL1</accession>
<protein>
    <submittedName>
        <fullName evidence="2">Prepilin-type cleavage/methylation domain-containing protein</fullName>
    </submittedName>
    <submittedName>
        <fullName evidence="1">Type II secretion/transformation system, G protein</fullName>
    </submittedName>
</protein>
<evidence type="ECO:0000313" key="3">
    <source>
        <dbReference type="Proteomes" id="UP000221222"/>
    </source>
</evidence>
<dbReference type="InterPro" id="IPR012902">
    <property type="entry name" value="N_methyl_site"/>
</dbReference>